<dbReference type="PANTHER" id="PTHR11533">
    <property type="entry name" value="PROTEASE M1 ZINC METALLOPROTEASE"/>
    <property type="match status" value="1"/>
</dbReference>
<organism evidence="15 16">
    <name type="scientific">Galbibacter pacificus</name>
    <dbReference type="NCBI Taxonomy" id="2996052"/>
    <lineage>
        <taxon>Bacteria</taxon>
        <taxon>Pseudomonadati</taxon>
        <taxon>Bacteroidota</taxon>
        <taxon>Flavobacteriia</taxon>
        <taxon>Flavobacteriales</taxon>
        <taxon>Flavobacteriaceae</taxon>
        <taxon>Galbibacter</taxon>
    </lineage>
</organism>
<dbReference type="Pfam" id="PF01433">
    <property type="entry name" value="Peptidase_M1"/>
    <property type="match status" value="1"/>
</dbReference>
<evidence type="ECO:0000256" key="4">
    <source>
        <dbReference type="ARBA" id="ARBA00012564"/>
    </source>
</evidence>
<evidence type="ECO:0000256" key="1">
    <source>
        <dbReference type="ARBA" id="ARBA00000098"/>
    </source>
</evidence>
<evidence type="ECO:0000256" key="11">
    <source>
        <dbReference type="ARBA" id="ARBA00023049"/>
    </source>
</evidence>
<evidence type="ECO:0000256" key="6">
    <source>
        <dbReference type="ARBA" id="ARBA00022438"/>
    </source>
</evidence>
<evidence type="ECO:0000259" key="14">
    <source>
        <dbReference type="Pfam" id="PF17900"/>
    </source>
</evidence>
<dbReference type="EC" id="3.4.11.2" evidence="4"/>
<sequence length="692" mass="80075">MKLYISAIFLVASFFGLAQQTAYIDVKKADIDIKIIPEKEQVSGNVVYSFEIIKAIDSMIIDAKQMQVSEVFLNDKPVDFTYNKTQIILNHSFNKKDLNTFKIKYLCNPKKAMYFISSEENGIDQVWTQGQGKYTSNWLPSFDDMNEKIEFDMSISVPQSYGVVANGKLKTKKSRGNLTTWEFDMKNPMSSYLLALVIGNYKIKEDSAASGIPLEMYYNPHDKDLVAPTYRYSKKIFDYLETEIGVSFPWQNYKQVPVKDFLYAGMENTSLTIFSNSYMVDSIGYTDKNYINVNAHELAHQWFGDLVTEENSTHHWLQEGFATYFALLAEREIFGDDYFYVQLFHTAKQLEELSNNGGESLLDPHASSLTFYQRGAWAIFALRNLIGDRAFKKSIKKYLNDYAFKNANTNDFINIASAKSQTKLEDFVQTWFVDKKFPIAEAQNLLKENTLAKELLRVDKMDKTGLLSYAEQHPEIYIDTTQTEIVGLLLKKLKSYSVTETQTAYKKAINSNNIKNRQAVAMYLDTVPTALQKSFESLLKDKSYVTIENALMKLWVNFPQNRNQYLNTTEGIVGFKDKNIETLWLTLALITPAYKTDTKMQYYQRLVSYTSPYQHFEVRQHAFEYLFQIQAFNEESLKNLIQACKHPVWQFSKFSKGLLTELLKNEDYRMVLKNIMPQLDKTSQSFLSNQLK</sequence>
<keyword evidence="10" id="KW-0862">Zinc</keyword>
<evidence type="ECO:0000256" key="12">
    <source>
        <dbReference type="SAM" id="SignalP"/>
    </source>
</evidence>
<dbReference type="RefSeq" id="WP_277899217.1">
    <property type="nucleotide sequence ID" value="NZ_JAPMUA010000002.1"/>
</dbReference>
<evidence type="ECO:0000313" key="16">
    <source>
        <dbReference type="Proteomes" id="UP001153642"/>
    </source>
</evidence>
<feature type="signal peptide" evidence="12">
    <location>
        <begin position="1"/>
        <end position="18"/>
    </location>
</feature>
<dbReference type="SUPFAM" id="SSF55486">
    <property type="entry name" value="Metalloproteases ('zincins'), catalytic domain"/>
    <property type="match status" value="1"/>
</dbReference>
<dbReference type="InterPro" id="IPR045357">
    <property type="entry name" value="Aminopeptidase_N-like_N"/>
</dbReference>
<keyword evidence="16" id="KW-1185">Reference proteome</keyword>
<dbReference type="SUPFAM" id="SSF63737">
    <property type="entry name" value="Leukotriene A4 hydrolase N-terminal domain"/>
    <property type="match status" value="1"/>
</dbReference>
<reference evidence="15" key="1">
    <citation type="submission" date="2022-11" db="EMBL/GenBank/DDBJ databases">
        <title>High-quality draft genome sequence of Galbibacter sp. strain CMA-7.</title>
        <authorList>
            <person name="Wei L."/>
            <person name="Dong C."/>
            <person name="Shao Z."/>
        </authorList>
    </citation>
    <scope>NUCLEOTIDE SEQUENCE</scope>
    <source>
        <strain evidence="15">CMA-7</strain>
    </source>
</reference>
<comment type="catalytic activity">
    <reaction evidence="1">
        <text>Release of an N-terminal amino acid, Xaa-|-Yaa- from a peptide, amide or arylamide. Xaa is preferably Ala, but may be most amino acids including Pro (slow action). When a terminal hydrophobic residue is followed by a prolyl residue, the two may be released as an intact Xaa-Pro dipeptide.</text>
        <dbReference type="EC" id="3.4.11.2"/>
    </reaction>
</comment>
<dbReference type="InterPro" id="IPR050344">
    <property type="entry name" value="Peptidase_M1_aminopeptidases"/>
</dbReference>
<dbReference type="Proteomes" id="UP001153642">
    <property type="component" value="Unassembled WGS sequence"/>
</dbReference>
<evidence type="ECO:0000259" key="13">
    <source>
        <dbReference type="Pfam" id="PF01433"/>
    </source>
</evidence>
<feature type="domain" description="Aminopeptidase N-like N-terminal" evidence="14">
    <location>
        <begin position="30"/>
        <end position="193"/>
    </location>
</feature>
<evidence type="ECO:0000256" key="2">
    <source>
        <dbReference type="ARBA" id="ARBA00001947"/>
    </source>
</evidence>
<evidence type="ECO:0000256" key="3">
    <source>
        <dbReference type="ARBA" id="ARBA00010136"/>
    </source>
</evidence>
<dbReference type="InterPro" id="IPR027268">
    <property type="entry name" value="Peptidase_M4/M1_CTD_sf"/>
</dbReference>
<dbReference type="InterPro" id="IPR042097">
    <property type="entry name" value="Aminopeptidase_N-like_N_sf"/>
</dbReference>
<evidence type="ECO:0000256" key="5">
    <source>
        <dbReference type="ARBA" id="ARBA00015611"/>
    </source>
</evidence>
<dbReference type="Gene3D" id="1.10.390.10">
    <property type="entry name" value="Neutral Protease Domain 2"/>
    <property type="match status" value="1"/>
</dbReference>
<gene>
    <name evidence="15" type="ORF">OSR52_06520</name>
</gene>
<keyword evidence="6" id="KW-0031">Aminopeptidase</keyword>
<evidence type="ECO:0000256" key="8">
    <source>
        <dbReference type="ARBA" id="ARBA00022723"/>
    </source>
</evidence>
<dbReference type="InterPro" id="IPR014782">
    <property type="entry name" value="Peptidase_M1_dom"/>
</dbReference>
<accession>A0ABT6FQH8</accession>
<dbReference type="CDD" id="cd09603">
    <property type="entry name" value="M1_APN_like"/>
    <property type="match status" value="1"/>
</dbReference>
<dbReference type="Pfam" id="PF17900">
    <property type="entry name" value="Peptidase_M1_N"/>
    <property type="match status" value="1"/>
</dbReference>
<dbReference type="InterPro" id="IPR016024">
    <property type="entry name" value="ARM-type_fold"/>
</dbReference>
<keyword evidence="7" id="KW-0645">Protease</keyword>
<keyword evidence="9" id="KW-0378">Hydrolase</keyword>
<evidence type="ECO:0000256" key="7">
    <source>
        <dbReference type="ARBA" id="ARBA00022670"/>
    </source>
</evidence>
<evidence type="ECO:0000313" key="15">
    <source>
        <dbReference type="EMBL" id="MDG3585518.1"/>
    </source>
</evidence>
<keyword evidence="8" id="KW-0479">Metal-binding</keyword>
<dbReference type="PRINTS" id="PR00756">
    <property type="entry name" value="ALADIPTASE"/>
</dbReference>
<dbReference type="EMBL" id="JAPMUA010000002">
    <property type="protein sequence ID" value="MDG3585518.1"/>
    <property type="molecule type" value="Genomic_DNA"/>
</dbReference>
<dbReference type="InterPro" id="IPR001930">
    <property type="entry name" value="Peptidase_M1"/>
</dbReference>
<keyword evidence="12" id="KW-0732">Signal</keyword>
<feature type="domain" description="Peptidase M1 membrane alanine aminopeptidase" evidence="13">
    <location>
        <begin position="233"/>
        <end position="431"/>
    </location>
</feature>
<keyword evidence="11" id="KW-0482">Metalloprotease</keyword>
<feature type="chain" id="PRO_5047412888" description="Aminopeptidase N" evidence="12">
    <location>
        <begin position="19"/>
        <end position="692"/>
    </location>
</feature>
<dbReference type="PANTHER" id="PTHR11533:SF174">
    <property type="entry name" value="PUROMYCIN-SENSITIVE AMINOPEPTIDASE-RELATED"/>
    <property type="match status" value="1"/>
</dbReference>
<proteinExistence type="inferred from homology"/>
<dbReference type="Gene3D" id="2.60.40.1730">
    <property type="entry name" value="tricorn interacting facor f3 domain"/>
    <property type="match status" value="1"/>
</dbReference>
<comment type="caution">
    <text evidence="15">The sequence shown here is derived from an EMBL/GenBank/DDBJ whole genome shotgun (WGS) entry which is preliminary data.</text>
</comment>
<dbReference type="SUPFAM" id="SSF48371">
    <property type="entry name" value="ARM repeat"/>
    <property type="match status" value="1"/>
</dbReference>
<protein>
    <recommendedName>
        <fullName evidence="5">Aminopeptidase N</fullName>
        <ecNumber evidence="4">3.4.11.2</ecNumber>
    </recommendedName>
</protein>
<evidence type="ECO:0000256" key="10">
    <source>
        <dbReference type="ARBA" id="ARBA00022833"/>
    </source>
</evidence>
<comment type="cofactor">
    <cofactor evidence="2">
        <name>Zn(2+)</name>
        <dbReference type="ChEBI" id="CHEBI:29105"/>
    </cofactor>
</comment>
<evidence type="ECO:0000256" key="9">
    <source>
        <dbReference type="ARBA" id="ARBA00022801"/>
    </source>
</evidence>
<comment type="similarity">
    <text evidence="3">Belongs to the peptidase M1 family.</text>
</comment>
<name>A0ABT6FQH8_9FLAO</name>